<dbReference type="AlphaFoldDB" id="A0A9X4PDX7"/>
<dbReference type="Pfam" id="PF16475">
    <property type="entry name" value="DUF5052"/>
    <property type="match status" value="1"/>
</dbReference>
<feature type="signal peptide" evidence="1">
    <location>
        <begin position="1"/>
        <end position="25"/>
    </location>
</feature>
<proteinExistence type="predicted"/>
<keyword evidence="1" id="KW-0732">Signal</keyword>
<accession>A0A9X4PDX7</accession>
<organism evidence="2 3">
    <name type="scientific">Lactococcus formosensis</name>
    <dbReference type="NCBI Taxonomy" id="1281486"/>
    <lineage>
        <taxon>Bacteria</taxon>
        <taxon>Bacillati</taxon>
        <taxon>Bacillota</taxon>
        <taxon>Bacilli</taxon>
        <taxon>Lactobacillales</taxon>
        <taxon>Streptococcaceae</taxon>
        <taxon>Lactococcus</taxon>
    </lineage>
</organism>
<dbReference type="InterPro" id="IPR032484">
    <property type="entry name" value="DUF5052"/>
</dbReference>
<name>A0A9X4PDX7_9LACT</name>
<gene>
    <name evidence="2" type="ORF">NF717_10605</name>
</gene>
<keyword evidence="3" id="KW-1185">Reference proteome</keyword>
<evidence type="ECO:0000256" key="1">
    <source>
        <dbReference type="SAM" id="SignalP"/>
    </source>
</evidence>
<protein>
    <submittedName>
        <fullName evidence="2">DUF5052 family protein</fullName>
    </submittedName>
</protein>
<feature type="chain" id="PRO_5041195228" evidence="1">
    <location>
        <begin position="26"/>
        <end position="204"/>
    </location>
</feature>
<sequence>MKYKKILVSTLAVAGLFLLSGCQEVGMTSKAIQEKIDGVSMTVKTYDENSQVIDTVTGKSMMIDRDARFDSTDSNGTFQKDSSVVDITIGQKEMVHVGSSLIAQEEGLTDIFDKYAKTVNITSDDTRGMPFMNKIMNRYTDSFKGKERVILIRSQNGTPLATYAGNKVTPFSTDVPKSTALLIDDKLLLIYRCDYTIYDKSLLE</sequence>
<evidence type="ECO:0000313" key="3">
    <source>
        <dbReference type="Proteomes" id="UP001153199"/>
    </source>
</evidence>
<dbReference type="RefSeq" id="WP_107106057.1">
    <property type="nucleotide sequence ID" value="NZ_JAMWDY010000007.1"/>
</dbReference>
<dbReference type="PROSITE" id="PS51257">
    <property type="entry name" value="PROKAR_LIPOPROTEIN"/>
    <property type="match status" value="1"/>
</dbReference>
<comment type="caution">
    <text evidence="2">The sequence shown here is derived from an EMBL/GenBank/DDBJ whole genome shotgun (WGS) entry which is preliminary data.</text>
</comment>
<evidence type="ECO:0000313" key="2">
    <source>
        <dbReference type="EMBL" id="MDG6146092.1"/>
    </source>
</evidence>
<dbReference type="EMBL" id="JAMWFV010000024">
    <property type="protein sequence ID" value="MDG6146092.1"/>
    <property type="molecule type" value="Genomic_DNA"/>
</dbReference>
<reference evidence="2" key="1">
    <citation type="submission" date="2022-06" db="EMBL/GenBank/DDBJ databases">
        <title>Lactococcus from bovine mastitis in China.</title>
        <authorList>
            <person name="Lin Y."/>
            <person name="Han B."/>
        </authorList>
    </citation>
    <scope>NUCLEOTIDE SEQUENCE</scope>
    <source>
        <strain evidence="2">Ningxia-I-26</strain>
    </source>
</reference>
<dbReference type="Proteomes" id="UP001153199">
    <property type="component" value="Unassembled WGS sequence"/>
</dbReference>